<dbReference type="AlphaFoldDB" id="A0A4U9US63"/>
<proteinExistence type="predicted"/>
<reference evidence="1" key="1">
    <citation type="submission" date="2019-05" db="EMBL/GenBank/DDBJ databases">
        <authorList>
            <consortium name="Pathogen Informatics"/>
        </authorList>
    </citation>
    <scope>NUCLEOTIDE SEQUENCE [LARGE SCALE GENOMIC DNA]</scope>
    <source>
        <strain evidence="1">NCTC12965</strain>
    </source>
</reference>
<sequence length="61" mass="6762">MIQIQLADTDLQAYDDLSASLVDSLFGHSGGHQLIMIRKLNRNAYLIKLADNPLGICETDM</sequence>
<gene>
    <name evidence="1" type="ORF">NCTC12965_03959</name>
</gene>
<evidence type="ECO:0000313" key="1">
    <source>
        <dbReference type="EMBL" id="VTR36670.1"/>
    </source>
</evidence>
<protein>
    <submittedName>
        <fullName evidence="1">Uncharacterized protein</fullName>
    </submittedName>
</protein>
<accession>A0A4U9US63</accession>
<name>A0A4U9US63_SERFO</name>
<dbReference type="EMBL" id="CABEEZ010000088">
    <property type="protein sequence ID" value="VTR36670.1"/>
    <property type="molecule type" value="Genomic_DNA"/>
</dbReference>
<organism evidence="1">
    <name type="scientific">Serratia fonticola</name>
    <dbReference type="NCBI Taxonomy" id="47917"/>
    <lineage>
        <taxon>Bacteria</taxon>
        <taxon>Pseudomonadati</taxon>
        <taxon>Pseudomonadota</taxon>
        <taxon>Gammaproteobacteria</taxon>
        <taxon>Enterobacterales</taxon>
        <taxon>Yersiniaceae</taxon>
        <taxon>Serratia</taxon>
    </lineage>
</organism>